<reference evidence="2" key="2">
    <citation type="submission" date="2023-06" db="EMBL/GenBank/DDBJ databases">
        <authorList>
            <person name="Ma L."/>
            <person name="Liu K.-W."/>
            <person name="Li Z."/>
            <person name="Hsiao Y.-Y."/>
            <person name="Qi Y."/>
            <person name="Fu T."/>
            <person name="Tang G."/>
            <person name="Zhang D."/>
            <person name="Sun W.-H."/>
            <person name="Liu D.-K."/>
            <person name="Li Y."/>
            <person name="Chen G.-Z."/>
            <person name="Liu X.-D."/>
            <person name="Liao X.-Y."/>
            <person name="Jiang Y.-T."/>
            <person name="Yu X."/>
            <person name="Hao Y."/>
            <person name="Huang J."/>
            <person name="Zhao X.-W."/>
            <person name="Ke S."/>
            <person name="Chen Y.-Y."/>
            <person name="Wu W.-L."/>
            <person name="Hsu J.-L."/>
            <person name="Lin Y.-F."/>
            <person name="Huang M.-D."/>
            <person name="Li C.-Y."/>
            <person name="Huang L."/>
            <person name="Wang Z.-W."/>
            <person name="Zhao X."/>
            <person name="Zhong W.-Y."/>
            <person name="Peng D.-H."/>
            <person name="Ahmad S."/>
            <person name="Lan S."/>
            <person name="Zhang J.-S."/>
            <person name="Tsai W.-C."/>
            <person name="Van De Peer Y."/>
            <person name="Liu Z.-J."/>
        </authorList>
    </citation>
    <scope>NUCLEOTIDE SEQUENCE</scope>
    <source>
        <strain evidence="2">CP</strain>
        <tissue evidence="2">Leaves</tissue>
    </source>
</reference>
<dbReference type="PANTHER" id="PTHR32166:SF67">
    <property type="entry name" value="HAT TRANSPOSON SUPERFAMILY"/>
    <property type="match status" value="1"/>
</dbReference>
<accession>A0AAV9BZH6</accession>
<proteinExistence type="predicted"/>
<gene>
    <name evidence="2" type="ORF">QJS10_CPB22g00057</name>
</gene>
<evidence type="ECO:0000259" key="1">
    <source>
        <dbReference type="Pfam" id="PF05699"/>
    </source>
</evidence>
<dbReference type="SUPFAM" id="SSF53098">
    <property type="entry name" value="Ribonuclease H-like"/>
    <property type="match status" value="1"/>
</dbReference>
<dbReference type="InterPro" id="IPR008906">
    <property type="entry name" value="HATC_C_dom"/>
</dbReference>
<sequence length="132" mass="15207">MWWEQYGDSAPALQRVAVRILSQVCSASTFEKNWGTFQQVHTEKHNKLDKEALNSLLYVHYNLKLMGRGKPADMDPIILDDIDMSSEWVEETEHSTPTQWLDRYSSPLDGGDLNTRQFNSTLFTPSDPIFNL</sequence>
<organism evidence="2 3">
    <name type="scientific">Acorus calamus</name>
    <name type="common">Sweet flag</name>
    <dbReference type="NCBI Taxonomy" id="4465"/>
    <lineage>
        <taxon>Eukaryota</taxon>
        <taxon>Viridiplantae</taxon>
        <taxon>Streptophyta</taxon>
        <taxon>Embryophyta</taxon>
        <taxon>Tracheophyta</taxon>
        <taxon>Spermatophyta</taxon>
        <taxon>Magnoliopsida</taxon>
        <taxon>Liliopsida</taxon>
        <taxon>Acoraceae</taxon>
        <taxon>Acorus</taxon>
    </lineage>
</organism>
<evidence type="ECO:0000313" key="2">
    <source>
        <dbReference type="EMBL" id="KAK1281877.1"/>
    </source>
</evidence>
<evidence type="ECO:0000313" key="3">
    <source>
        <dbReference type="Proteomes" id="UP001180020"/>
    </source>
</evidence>
<dbReference type="InterPro" id="IPR012337">
    <property type="entry name" value="RNaseH-like_sf"/>
</dbReference>
<protein>
    <recommendedName>
        <fullName evidence="1">HAT C-terminal dimerisation domain-containing protein</fullName>
    </recommendedName>
</protein>
<dbReference type="GO" id="GO:0046983">
    <property type="term" value="F:protein dimerization activity"/>
    <property type="evidence" value="ECO:0007669"/>
    <property type="project" value="InterPro"/>
</dbReference>
<dbReference type="PANTHER" id="PTHR32166">
    <property type="entry name" value="OSJNBA0013A04.12 PROTEIN"/>
    <property type="match status" value="1"/>
</dbReference>
<feature type="domain" description="HAT C-terminal dimerisation" evidence="1">
    <location>
        <begin position="2"/>
        <end position="63"/>
    </location>
</feature>
<keyword evidence="3" id="KW-1185">Reference proteome</keyword>
<dbReference type="AlphaFoldDB" id="A0AAV9BZH6"/>
<comment type="caution">
    <text evidence="2">The sequence shown here is derived from an EMBL/GenBank/DDBJ whole genome shotgun (WGS) entry which is preliminary data.</text>
</comment>
<dbReference type="Proteomes" id="UP001180020">
    <property type="component" value="Unassembled WGS sequence"/>
</dbReference>
<dbReference type="Pfam" id="PF05699">
    <property type="entry name" value="Dimer_Tnp_hAT"/>
    <property type="match status" value="1"/>
</dbReference>
<dbReference type="EMBL" id="JAUJYO010000022">
    <property type="protein sequence ID" value="KAK1281877.1"/>
    <property type="molecule type" value="Genomic_DNA"/>
</dbReference>
<reference evidence="2" key="1">
    <citation type="journal article" date="2023" name="Nat. Commun.">
        <title>Diploid and tetraploid genomes of Acorus and the evolution of monocots.</title>
        <authorList>
            <person name="Ma L."/>
            <person name="Liu K.W."/>
            <person name="Li Z."/>
            <person name="Hsiao Y.Y."/>
            <person name="Qi Y."/>
            <person name="Fu T."/>
            <person name="Tang G.D."/>
            <person name="Zhang D."/>
            <person name="Sun W.H."/>
            <person name="Liu D.K."/>
            <person name="Li Y."/>
            <person name="Chen G.Z."/>
            <person name="Liu X.D."/>
            <person name="Liao X.Y."/>
            <person name="Jiang Y.T."/>
            <person name="Yu X."/>
            <person name="Hao Y."/>
            <person name="Huang J."/>
            <person name="Zhao X.W."/>
            <person name="Ke S."/>
            <person name="Chen Y.Y."/>
            <person name="Wu W.L."/>
            <person name="Hsu J.L."/>
            <person name="Lin Y.F."/>
            <person name="Huang M.D."/>
            <person name="Li C.Y."/>
            <person name="Huang L."/>
            <person name="Wang Z.W."/>
            <person name="Zhao X."/>
            <person name="Zhong W.Y."/>
            <person name="Peng D.H."/>
            <person name="Ahmad S."/>
            <person name="Lan S."/>
            <person name="Zhang J.S."/>
            <person name="Tsai W.C."/>
            <person name="Van de Peer Y."/>
            <person name="Liu Z.J."/>
        </authorList>
    </citation>
    <scope>NUCLEOTIDE SEQUENCE</scope>
    <source>
        <strain evidence="2">CP</strain>
    </source>
</reference>
<name>A0AAV9BZH6_ACOCL</name>